<protein>
    <submittedName>
        <fullName evidence="3">Uncharacterized protein</fullName>
    </submittedName>
</protein>
<proteinExistence type="predicted"/>
<evidence type="ECO:0000313" key="4">
    <source>
        <dbReference type="Proteomes" id="UP000626242"/>
    </source>
</evidence>
<sequence length="218" mass="25096">MKKFIWQNSLAIVFFALFVFAMAGQMYFGFQEHNKEIADWGGSPETFTQYLASGHFIEATFENWESEFLQMALYVWFTIFLRQKGSSESKKLDGENEVDREPSPNRKDAPWPVRKGGIWLKLYENSLTISLMILFILSFALHVYGSIKDANTENVLLGNPPEKLSEYLLGSRLWFESFQNWQSEFLSIFGIVVMSIYLRQKGSSQSKPVDAPHSETGD</sequence>
<evidence type="ECO:0000256" key="1">
    <source>
        <dbReference type="SAM" id="MobiDB-lite"/>
    </source>
</evidence>
<comment type="caution">
    <text evidence="3">The sequence shown here is derived from an EMBL/GenBank/DDBJ whole genome shotgun (WGS) entry which is preliminary data.</text>
</comment>
<feature type="transmembrane region" description="Helical" evidence="2">
    <location>
        <begin position="181"/>
        <end position="198"/>
    </location>
</feature>
<dbReference type="InterPro" id="IPR046657">
    <property type="entry name" value="DUF6766"/>
</dbReference>
<gene>
    <name evidence="3" type="ORF">H9628_09660</name>
</gene>
<dbReference type="Pfam" id="PF20554">
    <property type="entry name" value="DUF6766"/>
    <property type="match status" value="1"/>
</dbReference>
<evidence type="ECO:0000256" key="2">
    <source>
        <dbReference type="SAM" id="Phobius"/>
    </source>
</evidence>
<keyword evidence="2" id="KW-0472">Membrane</keyword>
<feature type="region of interest" description="Disordered" evidence="1">
    <location>
        <begin position="90"/>
        <end position="109"/>
    </location>
</feature>
<accession>A0ABR8WP67</accession>
<feature type="transmembrane region" description="Helical" evidence="2">
    <location>
        <begin position="6"/>
        <end position="28"/>
    </location>
</feature>
<name>A0ABR8WP67_9FLAO</name>
<keyword evidence="4" id="KW-1185">Reference proteome</keyword>
<feature type="transmembrane region" description="Helical" evidence="2">
    <location>
        <begin position="127"/>
        <end position="147"/>
    </location>
</feature>
<organism evidence="3 4">
    <name type="scientific">Kaistella pullorum</name>
    <dbReference type="NCBI Taxonomy" id="2763074"/>
    <lineage>
        <taxon>Bacteria</taxon>
        <taxon>Pseudomonadati</taxon>
        <taxon>Bacteroidota</taxon>
        <taxon>Flavobacteriia</taxon>
        <taxon>Flavobacteriales</taxon>
        <taxon>Weeksellaceae</taxon>
        <taxon>Chryseobacterium group</taxon>
        <taxon>Kaistella</taxon>
    </lineage>
</organism>
<evidence type="ECO:0000313" key="3">
    <source>
        <dbReference type="EMBL" id="MBD8018738.1"/>
    </source>
</evidence>
<reference evidence="3 4" key="1">
    <citation type="submission" date="2020-08" db="EMBL/GenBank/DDBJ databases">
        <title>A Genomic Blueprint of the Chicken Gut Microbiome.</title>
        <authorList>
            <person name="Gilroy R."/>
            <person name="Ravi A."/>
            <person name="Getino M."/>
            <person name="Pursley I."/>
            <person name="Horton D.L."/>
            <person name="Alikhan N.-F."/>
            <person name="Baker D."/>
            <person name="Gharbi K."/>
            <person name="Hall N."/>
            <person name="Watson M."/>
            <person name="Adriaenssens E.M."/>
            <person name="Foster-Nyarko E."/>
            <person name="Jarju S."/>
            <person name="Secka A."/>
            <person name="Antonio M."/>
            <person name="Oren A."/>
            <person name="Chaudhuri R."/>
            <person name="La Ragione R.M."/>
            <person name="Hildebrand F."/>
            <person name="Pallen M.J."/>
        </authorList>
    </citation>
    <scope>NUCLEOTIDE SEQUENCE [LARGE SCALE GENOMIC DNA]</scope>
    <source>
        <strain evidence="3 4">Sa1CVA4</strain>
    </source>
</reference>
<dbReference type="RefSeq" id="WP_251833945.1">
    <property type="nucleotide sequence ID" value="NZ_JACSPS010000003.1"/>
</dbReference>
<dbReference type="Proteomes" id="UP000626242">
    <property type="component" value="Unassembled WGS sequence"/>
</dbReference>
<keyword evidence="2" id="KW-1133">Transmembrane helix</keyword>
<keyword evidence="2" id="KW-0812">Transmembrane</keyword>
<dbReference type="EMBL" id="JACSPS010000003">
    <property type="protein sequence ID" value="MBD8018738.1"/>
    <property type="molecule type" value="Genomic_DNA"/>
</dbReference>